<keyword evidence="5 6" id="KW-0472">Membrane</keyword>
<dbReference type="Proteomes" id="UP000023795">
    <property type="component" value="Unassembled WGS sequence"/>
</dbReference>
<keyword evidence="3 6" id="KW-0812">Transmembrane</keyword>
<feature type="transmembrane region" description="Helical" evidence="6">
    <location>
        <begin position="272"/>
        <end position="290"/>
    </location>
</feature>
<protein>
    <submittedName>
        <fullName evidence="8">Citrate transporter</fullName>
    </submittedName>
</protein>
<dbReference type="RefSeq" id="WP_009501399.1">
    <property type="nucleotide sequence ID" value="NZ_ANIN01000001.1"/>
</dbReference>
<reference evidence="8 9" key="1">
    <citation type="journal article" date="2013" name="Genome Announc.">
        <title>Genome Sequence of Moraxella macacae 0408225, a Novel Bacterial Species Isolated from a Cynomolgus Macaque with Epistaxis.</title>
        <authorList>
            <person name="Ladner J.T."/>
            <person name="Whitehouse C.A."/>
            <person name="Koroleva G.I."/>
            <person name="Palacios G.F."/>
        </authorList>
    </citation>
    <scope>NUCLEOTIDE SEQUENCE [LARGE SCALE GENOMIC DNA]</scope>
    <source>
        <strain evidence="8 9">0408225</strain>
    </source>
</reference>
<feature type="transmembrane region" description="Helical" evidence="6">
    <location>
        <begin position="70"/>
        <end position="92"/>
    </location>
</feature>
<evidence type="ECO:0000313" key="8">
    <source>
        <dbReference type="EMBL" id="ELA08997.1"/>
    </source>
</evidence>
<feature type="transmembrane region" description="Helical" evidence="6">
    <location>
        <begin position="432"/>
        <end position="450"/>
    </location>
</feature>
<keyword evidence="4 6" id="KW-1133">Transmembrane helix</keyword>
<feature type="domain" description="Citrate transporter-like" evidence="7">
    <location>
        <begin position="14"/>
        <end position="398"/>
    </location>
</feature>
<dbReference type="GO" id="GO:0015137">
    <property type="term" value="F:citrate transmembrane transporter activity"/>
    <property type="evidence" value="ECO:0007669"/>
    <property type="project" value="InterPro"/>
</dbReference>
<dbReference type="InterPro" id="IPR004680">
    <property type="entry name" value="Cit_transptr-like_dom"/>
</dbReference>
<evidence type="ECO:0000313" key="9">
    <source>
        <dbReference type="Proteomes" id="UP000023795"/>
    </source>
</evidence>
<feature type="transmembrane region" description="Helical" evidence="6">
    <location>
        <begin position="153"/>
        <end position="171"/>
    </location>
</feature>
<evidence type="ECO:0000256" key="6">
    <source>
        <dbReference type="SAM" id="Phobius"/>
    </source>
</evidence>
<dbReference type="NCBIfam" id="TIGR00784">
    <property type="entry name" value="citMHS"/>
    <property type="match status" value="1"/>
</dbReference>
<feature type="transmembrane region" description="Helical" evidence="6">
    <location>
        <begin position="302"/>
        <end position="325"/>
    </location>
</feature>
<dbReference type="InterPro" id="IPR014738">
    <property type="entry name" value="Citrate_transporter"/>
</dbReference>
<evidence type="ECO:0000256" key="4">
    <source>
        <dbReference type="ARBA" id="ARBA00022989"/>
    </source>
</evidence>
<keyword evidence="2" id="KW-0813">Transport</keyword>
<evidence type="ECO:0000259" key="7">
    <source>
        <dbReference type="Pfam" id="PF03600"/>
    </source>
</evidence>
<feature type="transmembrane region" description="Helical" evidence="6">
    <location>
        <begin position="191"/>
        <end position="209"/>
    </location>
</feature>
<dbReference type="OrthoDB" id="5329450at2"/>
<evidence type="ECO:0000256" key="1">
    <source>
        <dbReference type="ARBA" id="ARBA00004141"/>
    </source>
</evidence>
<sequence length="452" mass="48108">MLAGLGLLIVIGFMTLIMTRKASPFTALVLVPLIVGLFAAIMGYGDFGANDISKFAIAGITSNPDLNIKGVAGTAIMLLFAILYFGLMLSAGLFNPLTSVIVKMVKGDPLKILVGTAILALGVSVDGDGSTTTLVVCSAMIPIYKRLNMKMMDLAVIIILANQIMNLLPWGGPTARIIAALRVDEGALMRAIIPGMIMASIWVVAVAIWRGLAERKRLGIHAIGQDELNAIISDAQGDTSLARPKMVWFNFLLTAVLMVLLIFGGTWGIPKVSSALIFAIGIAIAFIVNYPSQKDQRQIIELYGSSAVQVIFMVLAAGVFMGILAGTGMSSAMGEALSTWIPERFGSHWPFIVALVSVPGTFFLSNDAFYLGVLPVLNEVGIQHGFSAMDIAIASTAGQAFHLLSPLVGFIYLLLNLTGVDMGKWQIQSAKWAIGIFVFFLLGMFGISGVPF</sequence>
<dbReference type="Pfam" id="PF03600">
    <property type="entry name" value="CitMHS"/>
    <property type="match status" value="1"/>
</dbReference>
<dbReference type="eggNOG" id="COG2851">
    <property type="taxonomic scope" value="Bacteria"/>
</dbReference>
<dbReference type="AlphaFoldDB" id="L2F7J2"/>
<comment type="subcellular location">
    <subcellularLocation>
        <location evidence="1">Membrane</location>
        <topology evidence="1">Multi-pass membrane protein</topology>
    </subcellularLocation>
</comment>
<feature type="transmembrane region" description="Helical" evidence="6">
    <location>
        <begin position="400"/>
        <end position="420"/>
    </location>
</feature>
<gene>
    <name evidence="8" type="ORF">MOMA_01270</name>
</gene>
<organism evidence="8 9">
    <name type="scientific">Moraxella macacae 0408225</name>
    <dbReference type="NCBI Taxonomy" id="1230338"/>
    <lineage>
        <taxon>Bacteria</taxon>
        <taxon>Pseudomonadati</taxon>
        <taxon>Pseudomonadota</taxon>
        <taxon>Gammaproteobacteria</taxon>
        <taxon>Moraxellales</taxon>
        <taxon>Moraxellaceae</taxon>
        <taxon>Moraxella</taxon>
    </lineage>
</organism>
<accession>L2F7J2</accession>
<evidence type="ECO:0000256" key="2">
    <source>
        <dbReference type="ARBA" id="ARBA00022448"/>
    </source>
</evidence>
<feature type="transmembrane region" description="Helical" evidence="6">
    <location>
        <begin position="247"/>
        <end position="266"/>
    </location>
</feature>
<proteinExistence type="predicted"/>
<keyword evidence="9" id="KW-1185">Reference proteome</keyword>
<dbReference type="STRING" id="1230338.MOMA_01270"/>
<dbReference type="GO" id="GO:0016020">
    <property type="term" value="C:membrane"/>
    <property type="evidence" value="ECO:0007669"/>
    <property type="project" value="UniProtKB-SubCell"/>
</dbReference>
<feature type="transmembrane region" description="Helical" evidence="6">
    <location>
        <begin position="29"/>
        <end position="49"/>
    </location>
</feature>
<evidence type="ECO:0000256" key="3">
    <source>
        <dbReference type="ARBA" id="ARBA00022692"/>
    </source>
</evidence>
<comment type="caution">
    <text evidence="8">The sequence shown here is derived from an EMBL/GenBank/DDBJ whole genome shotgun (WGS) entry which is preliminary data.</text>
</comment>
<dbReference type="EMBL" id="ANIN01000001">
    <property type="protein sequence ID" value="ELA08997.1"/>
    <property type="molecule type" value="Genomic_DNA"/>
</dbReference>
<dbReference type="PATRIC" id="fig|1230338.3.peg.279"/>
<evidence type="ECO:0000256" key="5">
    <source>
        <dbReference type="ARBA" id="ARBA00023136"/>
    </source>
</evidence>
<name>L2F7J2_9GAMM</name>